<protein>
    <submittedName>
        <fullName evidence="3">Uncharacterized protein</fullName>
    </submittedName>
</protein>
<dbReference type="AlphaFoldDB" id="A0A1F7Y396"/>
<feature type="compositionally biased region" description="Acidic residues" evidence="1">
    <location>
        <begin position="98"/>
        <end position="107"/>
    </location>
</feature>
<evidence type="ECO:0000313" key="4">
    <source>
        <dbReference type="Proteomes" id="UP000178419"/>
    </source>
</evidence>
<keyword evidence="2" id="KW-1133">Transmembrane helix</keyword>
<evidence type="ECO:0000313" key="3">
    <source>
        <dbReference type="EMBL" id="OGM21756.1"/>
    </source>
</evidence>
<name>A0A1F7Y396_9BACT</name>
<feature type="compositionally biased region" description="Low complexity" evidence="1">
    <location>
        <begin position="88"/>
        <end position="97"/>
    </location>
</feature>
<keyword evidence="2" id="KW-0472">Membrane</keyword>
<dbReference type="EMBL" id="MGGE01000007">
    <property type="protein sequence ID" value="OGM21756.1"/>
    <property type="molecule type" value="Genomic_DNA"/>
</dbReference>
<proteinExistence type="predicted"/>
<feature type="transmembrane region" description="Helical" evidence="2">
    <location>
        <begin position="9"/>
        <end position="29"/>
    </location>
</feature>
<keyword evidence="2" id="KW-0812">Transmembrane</keyword>
<feature type="region of interest" description="Disordered" evidence="1">
    <location>
        <begin position="83"/>
        <end position="107"/>
    </location>
</feature>
<reference evidence="3 4" key="1">
    <citation type="journal article" date="2016" name="Nat. Commun.">
        <title>Thousands of microbial genomes shed light on interconnected biogeochemical processes in an aquifer system.</title>
        <authorList>
            <person name="Anantharaman K."/>
            <person name="Brown C.T."/>
            <person name="Hug L.A."/>
            <person name="Sharon I."/>
            <person name="Castelle C.J."/>
            <person name="Probst A.J."/>
            <person name="Thomas B.C."/>
            <person name="Singh A."/>
            <person name="Wilkins M.J."/>
            <person name="Karaoz U."/>
            <person name="Brodie E.L."/>
            <person name="Williams K.H."/>
            <person name="Hubbard S.S."/>
            <person name="Banfield J.F."/>
        </authorList>
    </citation>
    <scope>NUCLEOTIDE SEQUENCE [LARGE SCALE GENOMIC DNA]</scope>
</reference>
<dbReference type="Proteomes" id="UP000178419">
    <property type="component" value="Unassembled WGS sequence"/>
</dbReference>
<sequence>MKKPRAPRLVTVAIFTTITIIFWVFFSLYKVFTSLEPANIDPKLLEPLNPILDTDALNRLEGRVFFQEGDVVAPLTVPAPSPTPIIVAEPLETPTETATDEGEFSTP</sequence>
<gene>
    <name evidence="3" type="ORF">A2714_02675</name>
</gene>
<evidence type="ECO:0000256" key="1">
    <source>
        <dbReference type="SAM" id="MobiDB-lite"/>
    </source>
</evidence>
<comment type="caution">
    <text evidence="3">The sequence shown here is derived from an EMBL/GenBank/DDBJ whole genome shotgun (WGS) entry which is preliminary data.</text>
</comment>
<evidence type="ECO:0000256" key="2">
    <source>
        <dbReference type="SAM" id="Phobius"/>
    </source>
</evidence>
<organism evidence="3 4">
    <name type="scientific">Candidatus Woesebacteria bacterium RIFCSPHIGHO2_01_FULL_38_9</name>
    <dbReference type="NCBI Taxonomy" id="1802492"/>
    <lineage>
        <taxon>Bacteria</taxon>
        <taxon>Candidatus Woeseibacteriota</taxon>
    </lineage>
</organism>
<accession>A0A1F7Y396</accession>